<keyword evidence="5 7" id="KW-0472">Membrane</keyword>
<dbReference type="InterPro" id="IPR000109">
    <property type="entry name" value="POT_fam"/>
</dbReference>
<evidence type="ECO:0000256" key="7">
    <source>
        <dbReference type="SAM" id="Phobius"/>
    </source>
</evidence>
<feature type="transmembrane region" description="Helical" evidence="7">
    <location>
        <begin position="871"/>
        <end position="890"/>
    </location>
</feature>
<feature type="transmembrane region" description="Helical" evidence="7">
    <location>
        <begin position="166"/>
        <end position="192"/>
    </location>
</feature>
<dbReference type="Proteomes" id="UP000325081">
    <property type="component" value="Unassembled WGS sequence"/>
</dbReference>
<evidence type="ECO:0000313" key="8">
    <source>
        <dbReference type="EMBL" id="GER50005.1"/>
    </source>
</evidence>
<feature type="transmembrane region" description="Helical" evidence="7">
    <location>
        <begin position="448"/>
        <end position="468"/>
    </location>
</feature>
<comment type="similarity">
    <text evidence="6">Belongs to the major facilitator superfamily. Phosphate:H(+) symporter (TC 2.A.1.9) family.</text>
</comment>
<feature type="transmembrane region" description="Helical" evidence="7">
    <location>
        <begin position="822"/>
        <end position="842"/>
    </location>
</feature>
<evidence type="ECO:0000256" key="6">
    <source>
        <dbReference type="ARBA" id="ARBA00044504"/>
    </source>
</evidence>
<dbReference type="Pfam" id="PF00854">
    <property type="entry name" value="PTR2"/>
    <property type="match status" value="2"/>
</dbReference>
<name>A0A5A7QXB5_STRAF</name>
<dbReference type="FunFam" id="1.20.1250.20:FF:000062">
    <property type="entry name" value="Protein NRT1/ PTR FAMILY 1.2"/>
    <property type="match status" value="1"/>
</dbReference>
<dbReference type="InterPro" id="IPR036259">
    <property type="entry name" value="MFS_trans_sf"/>
</dbReference>
<reference evidence="9" key="1">
    <citation type="journal article" date="2019" name="Curr. Biol.">
        <title>Genome Sequence of Striga asiatica Provides Insight into the Evolution of Plant Parasitism.</title>
        <authorList>
            <person name="Yoshida S."/>
            <person name="Kim S."/>
            <person name="Wafula E.K."/>
            <person name="Tanskanen J."/>
            <person name="Kim Y.M."/>
            <person name="Honaas L."/>
            <person name="Yang Z."/>
            <person name="Spallek T."/>
            <person name="Conn C.E."/>
            <person name="Ichihashi Y."/>
            <person name="Cheong K."/>
            <person name="Cui S."/>
            <person name="Der J.P."/>
            <person name="Gundlach H."/>
            <person name="Jiao Y."/>
            <person name="Hori C."/>
            <person name="Ishida J.K."/>
            <person name="Kasahara H."/>
            <person name="Kiba T."/>
            <person name="Kim M.S."/>
            <person name="Koo N."/>
            <person name="Laohavisit A."/>
            <person name="Lee Y.H."/>
            <person name="Lumba S."/>
            <person name="McCourt P."/>
            <person name="Mortimer J.C."/>
            <person name="Mutuku J.M."/>
            <person name="Nomura T."/>
            <person name="Sasaki-Sekimoto Y."/>
            <person name="Seto Y."/>
            <person name="Wang Y."/>
            <person name="Wakatake T."/>
            <person name="Sakakibara H."/>
            <person name="Demura T."/>
            <person name="Yamaguchi S."/>
            <person name="Yoneyama K."/>
            <person name="Manabe R.I."/>
            <person name="Nelson D.C."/>
            <person name="Schulman A.H."/>
            <person name="Timko M.P."/>
            <person name="dePamphilis C.W."/>
            <person name="Choi D."/>
            <person name="Shirasu K."/>
        </authorList>
    </citation>
    <scope>NUCLEOTIDE SEQUENCE [LARGE SCALE GENOMIC DNA]</scope>
    <source>
        <strain evidence="9">cv. UVA1</strain>
    </source>
</reference>
<evidence type="ECO:0000256" key="4">
    <source>
        <dbReference type="ARBA" id="ARBA00022989"/>
    </source>
</evidence>
<evidence type="ECO:0000256" key="1">
    <source>
        <dbReference type="ARBA" id="ARBA00004141"/>
    </source>
</evidence>
<feature type="transmembrane region" description="Helical" evidence="7">
    <location>
        <begin position="752"/>
        <end position="771"/>
    </location>
</feature>
<comment type="subcellular location">
    <subcellularLocation>
        <location evidence="1">Membrane</location>
        <topology evidence="1">Multi-pass membrane protein</topology>
    </subcellularLocation>
</comment>
<protein>
    <submittedName>
        <fullName evidence="8">Major facilitator superfamily protein</fullName>
    </submittedName>
</protein>
<dbReference type="OrthoDB" id="8904098at2759"/>
<proteinExistence type="inferred from homology"/>
<sequence>MEATQKNTVVEKDEEPEINYRGIKAMPYIIGNETFEKLGALGLLFNLQIYLTTVFNMSRINATNLLNVFNGTTNLATLVGAFLSDTFFGRYKTLGFGSIASTLSMGAVVESVVEALVEMVVPNIVHNGATAAAGASNQSGIGAGPAGCSRMIFYLEIDVNRRKITFFFALAIDLFSSIPLQGLAVITLTAAFKNLHPPHCGPDDVHCVGPTPGQTGFLLSGFGLLLLGASAIRPCNLAFGADQFNPGTESGKRGIDSFFNWYFFTLTFAQMVAVTLVVYVQSDVSWAVGLGIPAGFMFVSCFFFFVGTNIYVVVPPEGSPFTSVARVAVAAARKRRLRAPRQPWLSLFNYVPAGAKLINSRLPYTDQFRFLDKAAIQMSDDLINPDGSPNDPWRLCTMQQVEEVKCLVRVLPIWAATIIYHVGEKQPYVVFQAMQSDRRLSPTTSFRIPPATYTVFSMLTLILFVPLYDRVLVHYLRRLTKKPAGITVLQRMGIGIGLTVIQSLVSAFVEARRRSLAISSPLQFSNRGSVSSASAMWLVPQLSLAGLAEAFCAIGQVEFYYKQFPENMRSVAGSFFFCGLAAADYLKGLLISAVHRETEGSPGGNWLPEDLNKGRLDYFYYLVTGLCALNLGYFLVCAKWYVYKGTSVGVVGVEMGEGSGNVGNKSIYLCECEREGKMKKNERENMEIEAKTAAPDDDDDPPQINYNYRGLKTMPFIIGNETFEKLGAIGTQYNLQLYLTTVFNMSRISSTILLNVFTGTTNIATLAGAFLSDTYFGRYNTLAFASLASLFGMLVVNLTAVFKNLHPPHCDPTRGPCVGPNAPQMAFLIFGFGLMVIGAGGIRPCNLAFGADQFDPNTESGKRGIDSFFNWYYFTVTFATMVSVTLVVYVQSSVSWSVGLALPTIFMFLACFMFFVGARLYVKVRPEGSPFMSLARVGVAAFRKRKLELPPQPWLCLFDYVPPNFLDKAAIKTPEDSTNPNGSPADPWSLCTMQQVEEAKCVARVIPISLTSILYHVGVMPQYLVFQALQSDRHVGPTRFQIPAASYGIFAMLALALWVPLYDRLLVPSLRRATDNRVVITTLQRIGVGIVLTIVESVIGGAVEARRRARALRSATLVSPMSSMWLVPQLVLAGLAEAFNAIGQLEFYYKELPENMRGFAGAVFFCNAAISNYAYGLLITVVHRVTEGSSGGNWLPEDLNKGRLDYFYYLVAVLCAFNFGYFLVCARWYKYKGEGNNAIERLKARYNTAFKNNGLVHGLSNHNVLNHWLYEIVSKIYHLLKQCTAKSRASGNRITNKSGTLMKGITYCINIDF</sequence>
<evidence type="ECO:0000256" key="3">
    <source>
        <dbReference type="ARBA" id="ARBA00022692"/>
    </source>
</evidence>
<gene>
    <name evidence="8" type="ORF">STAS_27282</name>
</gene>
<feature type="transmembrane region" description="Helical" evidence="7">
    <location>
        <begin position="896"/>
        <end position="922"/>
    </location>
</feature>
<keyword evidence="4 7" id="KW-1133">Transmembrane helix</keyword>
<accession>A0A5A7QXB5</accession>
<evidence type="ECO:0000256" key="5">
    <source>
        <dbReference type="ARBA" id="ARBA00023136"/>
    </source>
</evidence>
<feature type="transmembrane region" description="Helical" evidence="7">
    <location>
        <begin position="1002"/>
        <end position="1024"/>
    </location>
</feature>
<comment type="caution">
    <text evidence="8">The sequence shown here is derived from an EMBL/GenBank/DDBJ whole genome shotgun (WGS) entry which is preliminary data.</text>
</comment>
<feature type="transmembrane region" description="Helical" evidence="7">
    <location>
        <begin position="286"/>
        <end position="314"/>
    </location>
</feature>
<evidence type="ECO:0000256" key="2">
    <source>
        <dbReference type="ARBA" id="ARBA00005982"/>
    </source>
</evidence>
<comment type="similarity">
    <text evidence="2">Belongs to the major facilitator superfamily. Proton-dependent oligopeptide transporter (POT/PTR) (TC 2.A.17) family.</text>
</comment>
<feature type="transmembrane region" description="Helical" evidence="7">
    <location>
        <begin position="217"/>
        <end position="239"/>
    </location>
</feature>
<feature type="transmembrane region" description="Helical" evidence="7">
    <location>
        <begin position="488"/>
        <end position="509"/>
    </location>
</feature>
<feature type="transmembrane region" description="Helical" evidence="7">
    <location>
        <begin position="1044"/>
        <end position="1062"/>
    </location>
</feature>
<dbReference type="CDD" id="cd17416">
    <property type="entry name" value="MFS_NPF1_2"/>
    <property type="match status" value="2"/>
</dbReference>
<keyword evidence="9" id="KW-1185">Reference proteome</keyword>
<dbReference type="EMBL" id="BKCP01008959">
    <property type="protein sequence ID" value="GER50005.1"/>
    <property type="molecule type" value="Genomic_DNA"/>
</dbReference>
<feature type="transmembrane region" description="Helical" evidence="7">
    <location>
        <begin position="1083"/>
        <end position="1103"/>
    </location>
</feature>
<dbReference type="GO" id="GO:0022857">
    <property type="term" value="F:transmembrane transporter activity"/>
    <property type="evidence" value="ECO:0007669"/>
    <property type="project" value="InterPro"/>
</dbReference>
<feature type="transmembrane region" description="Helical" evidence="7">
    <location>
        <begin position="783"/>
        <end position="802"/>
    </location>
</feature>
<dbReference type="Gene3D" id="1.20.1250.20">
    <property type="entry name" value="MFS general substrate transporter like domains"/>
    <property type="match status" value="2"/>
</dbReference>
<evidence type="ECO:0000313" key="9">
    <source>
        <dbReference type="Proteomes" id="UP000325081"/>
    </source>
</evidence>
<dbReference type="GO" id="GO:0016020">
    <property type="term" value="C:membrane"/>
    <property type="evidence" value="ECO:0007669"/>
    <property type="project" value="UniProtKB-SubCell"/>
</dbReference>
<feature type="transmembrane region" description="Helical" evidence="7">
    <location>
        <begin position="618"/>
        <end position="642"/>
    </location>
</feature>
<feature type="transmembrane region" description="Helical" evidence="7">
    <location>
        <begin position="1206"/>
        <end position="1224"/>
    </location>
</feature>
<keyword evidence="3 7" id="KW-0812">Transmembrane</keyword>
<feature type="transmembrane region" description="Helical" evidence="7">
    <location>
        <begin position="1162"/>
        <end position="1186"/>
    </location>
</feature>
<dbReference type="PANTHER" id="PTHR11654">
    <property type="entry name" value="OLIGOPEPTIDE TRANSPORTER-RELATED"/>
    <property type="match status" value="1"/>
</dbReference>
<organism evidence="8 9">
    <name type="scientific">Striga asiatica</name>
    <name type="common">Asiatic witchweed</name>
    <name type="synonym">Buchnera asiatica</name>
    <dbReference type="NCBI Taxonomy" id="4170"/>
    <lineage>
        <taxon>Eukaryota</taxon>
        <taxon>Viridiplantae</taxon>
        <taxon>Streptophyta</taxon>
        <taxon>Embryophyta</taxon>
        <taxon>Tracheophyta</taxon>
        <taxon>Spermatophyta</taxon>
        <taxon>Magnoliopsida</taxon>
        <taxon>eudicotyledons</taxon>
        <taxon>Gunneridae</taxon>
        <taxon>Pentapetalae</taxon>
        <taxon>asterids</taxon>
        <taxon>lamiids</taxon>
        <taxon>Lamiales</taxon>
        <taxon>Orobanchaceae</taxon>
        <taxon>Buchnereae</taxon>
        <taxon>Striga</taxon>
    </lineage>
</organism>
<feature type="transmembrane region" description="Helical" evidence="7">
    <location>
        <begin position="259"/>
        <end position="280"/>
    </location>
</feature>
<feature type="transmembrane region" description="Helical" evidence="7">
    <location>
        <begin position="1123"/>
        <end position="1142"/>
    </location>
</feature>
<dbReference type="SUPFAM" id="SSF103473">
    <property type="entry name" value="MFS general substrate transporter"/>
    <property type="match status" value="2"/>
</dbReference>